<evidence type="ECO:0000313" key="2">
    <source>
        <dbReference type="EMBL" id="GBN57672.1"/>
    </source>
</evidence>
<accession>A0A4Y2Q339</accession>
<proteinExistence type="predicted"/>
<reference evidence="2 3" key="1">
    <citation type="journal article" date="2019" name="Sci. Rep.">
        <title>Orb-weaving spider Araneus ventricosus genome elucidates the spidroin gene catalogue.</title>
        <authorList>
            <person name="Kono N."/>
            <person name="Nakamura H."/>
            <person name="Ohtoshi R."/>
            <person name="Moran D.A.P."/>
            <person name="Shinohara A."/>
            <person name="Yoshida Y."/>
            <person name="Fujiwara M."/>
            <person name="Mori M."/>
            <person name="Tomita M."/>
            <person name="Arakawa K."/>
        </authorList>
    </citation>
    <scope>NUCLEOTIDE SEQUENCE [LARGE SCALE GENOMIC DNA]</scope>
</reference>
<evidence type="ECO:0000313" key="3">
    <source>
        <dbReference type="Proteomes" id="UP000499080"/>
    </source>
</evidence>
<protein>
    <submittedName>
        <fullName evidence="2">Uncharacterized protein</fullName>
    </submittedName>
</protein>
<keyword evidence="3" id="KW-1185">Reference proteome</keyword>
<sequence>MAETCLLFEDLVTDKCGVGEKEKDGSSTKVKFDLSPLPPTKGAADQHSFRVYLQTQQWLNDQLPPDQWGWAPRRRWIFIPSDNK</sequence>
<dbReference type="OrthoDB" id="8945795at2759"/>
<gene>
    <name evidence="2" type="ORF">AVEN_132934_1</name>
</gene>
<dbReference type="EMBL" id="BGPR01012790">
    <property type="protein sequence ID" value="GBN57672.1"/>
    <property type="molecule type" value="Genomic_DNA"/>
</dbReference>
<feature type="region of interest" description="Disordered" evidence="1">
    <location>
        <begin position="20"/>
        <end position="43"/>
    </location>
</feature>
<feature type="compositionally biased region" description="Basic and acidic residues" evidence="1">
    <location>
        <begin position="20"/>
        <end position="32"/>
    </location>
</feature>
<dbReference type="Proteomes" id="UP000499080">
    <property type="component" value="Unassembled WGS sequence"/>
</dbReference>
<dbReference type="AlphaFoldDB" id="A0A4Y2Q339"/>
<organism evidence="2 3">
    <name type="scientific">Araneus ventricosus</name>
    <name type="common">Orbweaver spider</name>
    <name type="synonym">Epeira ventricosa</name>
    <dbReference type="NCBI Taxonomy" id="182803"/>
    <lineage>
        <taxon>Eukaryota</taxon>
        <taxon>Metazoa</taxon>
        <taxon>Ecdysozoa</taxon>
        <taxon>Arthropoda</taxon>
        <taxon>Chelicerata</taxon>
        <taxon>Arachnida</taxon>
        <taxon>Araneae</taxon>
        <taxon>Araneomorphae</taxon>
        <taxon>Entelegynae</taxon>
        <taxon>Araneoidea</taxon>
        <taxon>Araneidae</taxon>
        <taxon>Araneus</taxon>
    </lineage>
</organism>
<comment type="caution">
    <text evidence="2">The sequence shown here is derived from an EMBL/GenBank/DDBJ whole genome shotgun (WGS) entry which is preliminary data.</text>
</comment>
<evidence type="ECO:0000256" key="1">
    <source>
        <dbReference type="SAM" id="MobiDB-lite"/>
    </source>
</evidence>
<name>A0A4Y2Q339_ARAVE</name>